<dbReference type="PANTHER" id="PTHR41534">
    <property type="entry name" value="BLR3401 PROTEIN"/>
    <property type="match status" value="1"/>
</dbReference>
<dbReference type="InterPro" id="IPR000391">
    <property type="entry name" value="Rng_hydr_dOase-bsu"/>
</dbReference>
<comment type="similarity">
    <text evidence="1">Belongs to the bacterial ring-hydroxylating dioxygenase beta subunit family.</text>
</comment>
<keyword evidence="3" id="KW-0223">Dioxygenase</keyword>
<keyword evidence="4" id="KW-1185">Reference proteome</keyword>
<dbReference type="NCBIfam" id="NF007479">
    <property type="entry name" value="PRK10069.1"/>
    <property type="match status" value="1"/>
</dbReference>
<dbReference type="RefSeq" id="WP_231335911.1">
    <property type="nucleotide sequence ID" value="NZ_CP059572.1"/>
</dbReference>
<name>A0ABX8QVE3_9ACTN</name>
<dbReference type="PANTHER" id="PTHR41534:SF2">
    <property type="entry name" value="3-PHENYLPROPIONATE_CINNAMIC ACID DIOXYGENASE SUBUNIT BETA"/>
    <property type="match status" value="1"/>
</dbReference>
<dbReference type="Proteomes" id="UP001049518">
    <property type="component" value="Chromosome"/>
</dbReference>
<dbReference type="GO" id="GO:0051213">
    <property type="term" value="F:dioxygenase activity"/>
    <property type="evidence" value="ECO:0007669"/>
    <property type="project" value="UniProtKB-KW"/>
</dbReference>
<proteinExistence type="inferred from homology"/>
<sequence>MTLDQIAGVRDTTEAMLLQYRVEQFLYREAQLLDGWLWDEWAELFAEDVRYWMPLRKNRLRRQRTADEAPQGIEIALIDDDHTALRTRVDQMKSGQHWAEDPPSRCRHLVTNVRVTPAGGERAGDGADGARSAGLRVRSNFIVYRNRLETEVDIWAGERQDVLRPAGDSFRIAARTILLDQNVVLSKNLSVFF</sequence>
<protein>
    <submittedName>
        <fullName evidence="3">Aromatic-ring-hydroxylating dioxygenase subunit beta</fullName>
    </submittedName>
</protein>
<evidence type="ECO:0000313" key="3">
    <source>
        <dbReference type="EMBL" id="QXJ22608.1"/>
    </source>
</evidence>
<dbReference type="Gene3D" id="3.10.450.50">
    <property type="match status" value="1"/>
</dbReference>
<evidence type="ECO:0000313" key="4">
    <source>
        <dbReference type="Proteomes" id="UP001049518"/>
    </source>
</evidence>
<dbReference type="EMBL" id="CP059572">
    <property type="protein sequence ID" value="QXJ22608.1"/>
    <property type="molecule type" value="Genomic_DNA"/>
</dbReference>
<dbReference type="CDD" id="cd00667">
    <property type="entry name" value="ring_hydroxylating_dioxygenases_beta"/>
    <property type="match status" value="1"/>
</dbReference>
<evidence type="ECO:0000256" key="1">
    <source>
        <dbReference type="ARBA" id="ARBA00009570"/>
    </source>
</evidence>
<dbReference type="InterPro" id="IPR032710">
    <property type="entry name" value="NTF2-like_dom_sf"/>
</dbReference>
<gene>
    <name evidence="3" type="ORF">AGRA3207_003638</name>
</gene>
<dbReference type="SUPFAM" id="SSF54427">
    <property type="entry name" value="NTF2-like"/>
    <property type="match status" value="1"/>
</dbReference>
<accession>A0ABX8QVE3</accession>
<dbReference type="Pfam" id="PF00866">
    <property type="entry name" value="Ring_hydroxyl_B"/>
    <property type="match status" value="1"/>
</dbReference>
<organism evidence="3 4">
    <name type="scientific">Actinomadura graeca</name>
    <dbReference type="NCBI Taxonomy" id="2750812"/>
    <lineage>
        <taxon>Bacteria</taxon>
        <taxon>Bacillati</taxon>
        <taxon>Actinomycetota</taxon>
        <taxon>Actinomycetes</taxon>
        <taxon>Streptosporangiales</taxon>
        <taxon>Thermomonosporaceae</taxon>
        <taxon>Actinomadura</taxon>
    </lineage>
</organism>
<evidence type="ECO:0000256" key="2">
    <source>
        <dbReference type="ARBA" id="ARBA00023002"/>
    </source>
</evidence>
<reference evidence="3" key="1">
    <citation type="submission" date="2020-07" db="EMBL/GenBank/DDBJ databases">
        <authorList>
            <person name="Tarantini F.S."/>
            <person name="Hong K.W."/>
            <person name="Chan K.G."/>
        </authorList>
    </citation>
    <scope>NUCLEOTIDE SEQUENCE</scope>
    <source>
        <strain evidence="3">32-07</strain>
    </source>
</reference>
<keyword evidence="2" id="KW-0560">Oxidoreductase</keyword>